<dbReference type="AlphaFoldDB" id="A0A1M2V7Q2"/>
<gene>
    <name evidence="1" type="ORF">TRAPUB_5749</name>
</gene>
<protein>
    <submittedName>
        <fullName evidence="1">Uncharacterized protein</fullName>
    </submittedName>
</protein>
<evidence type="ECO:0000313" key="1">
    <source>
        <dbReference type="EMBL" id="OJT03573.1"/>
    </source>
</evidence>
<reference evidence="1 2" key="1">
    <citation type="submission" date="2016-10" db="EMBL/GenBank/DDBJ databases">
        <title>Genome sequence of the basidiomycete white-rot fungus Trametes pubescens.</title>
        <authorList>
            <person name="Makela M.R."/>
            <person name="Granchi Z."/>
            <person name="Peng M."/>
            <person name="De Vries R.P."/>
            <person name="Grigoriev I."/>
            <person name="Riley R."/>
            <person name="Hilden K."/>
        </authorList>
    </citation>
    <scope>NUCLEOTIDE SEQUENCE [LARGE SCALE GENOMIC DNA]</scope>
    <source>
        <strain evidence="1 2">FBCC735</strain>
    </source>
</reference>
<keyword evidence="2" id="KW-1185">Reference proteome</keyword>
<comment type="caution">
    <text evidence="1">The sequence shown here is derived from an EMBL/GenBank/DDBJ whole genome shotgun (WGS) entry which is preliminary data.</text>
</comment>
<organism evidence="1 2">
    <name type="scientific">Trametes pubescens</name>
    <name type="common">White-rot fungus</name>
    <dbReference type="NCBI Taxonomy" id="154538"/>
    <lineage>
        <taxon>Eukaryota</taxon>
        <taxon>Fungi</taxon>
        <taxon>Dikarya</taxon>
        <taxon>Basidiomycota</taxon>
        <taxon>Agaricomycotina</taxon>
        <taxon>Agaricomycetes</taxon>
        <taxon>Polyporales</taxon>
        <taxon>Polyporaceae</taxon>
        <taxon>Trametes</taxon>
    </lineage>
</organism>
<accession>A0A1M2V7Q2</accession>
<sequence length="174" mass="19194">MPDALRTLIVRVPIQAGVLHDLARWLVQTTPLACASLRVLVVSILNPQCALEALHSLYAATARRARLGYPLQRLFVCSPAHSGPDYSVRNHHGVEWVTFSSSDVGAPCRDGAQSAGFSGGDATQVLASQPREEPLSLSEKYEGVWEACATQGLVEVEERTSMRHWHQNSCLWWF</sequence>
<dbReference type="Proteomes" id="UP000184267">
    <property type="component" value="Unassembled WGS sequence"/>
</dbReference>
<name>A0A1M2V7Q2_TRAPU</name>
<dbReference type="EMBL" id="MNAD01001604">
    <property type="protein sequence ID" value="OJT03573.1"/>
    <property type="molecule type" value="Genomic_DNA"/>
</dbReference>
<evidence type="ECO:0000313" key="2">
    <source>
        <dbReference type="Proteomes" id="UP000184267"/>
    </source>
</evidence>
<proteinExistence type="predicted"/>